<proteinExistence type="inferred from homology"/>
<dbReference type="Proteomes" id="UP000241890">
    <property type="component" value="Unassembled WGS sequence"/>
</dbReference>
<keyword evidence="4" id="KW-1185">Reference proteome</keyword>
<comment type="similarity">
    <text evidence="1">Belongs to the UreD family.</text>
</comment>
<dbReference type="AlphaFoldDB" id="A0A2R5G868"/>
<dbReference type="InParanoid" id="A0A2R5G868"/>
<dbReference type="PANTHER" id="PTHR33643">
    <property type="entry name" value="UREASE ACCESSORY PROTEIN D"/>
    <property type="match status" value="1"/>
</dbReference>
<evidence type="ECO:0000256" key="2">
    <source>
        <dbReference type="ARBA" id="ARBA00023186"/>
    </source>
</evidence>
<dbReference type="PANTHER" id="PTHR33643:SF1">
    <property type="entry name" value="UREASE ACCESSORY PROTEIN D"/>
    <property type="match status" value="1"/>
</dbReference>
<dbReference type="HAMAP" id="MF_01384">
    <property type="entry name" value="UreD"/>
    <property type="match status" value="1"/>
</dbReference>
<evidence type="ECO:0000313" key="3">
    <source>
        <dbReference type="EMBL" id="GBG27256.1"/>
    </source>
</evidence>
<dbReference type="EMBL" id="BEYU01000028">
    <property type="protein sequence ID" value="GBG27256.1"/>
    <property type="molecule type" value="Genomic_DNA"/>
</dbReference>
<protein>
    <submittedName>
        <fullName evidence="3">Urease accessory protein D</fullName>
    </submittedName>
</protein>
<comment type="caution">
    <text evidence="3">The sequence shown here is derived from an EMBL/GenBank/DDBJ whole genome shotgun (WGS) entry which is preliminary data.</text>
</comment>
<accession>A0A2R5G868</accession>
<gene>
    <name evidence="3" type="ORF">FCC1311_034782</name>
</gene>
<reference evidence="3 4" key="1">
    <citation type="submission" date="2017-12" db="EMBL/GenBank/DDBJ databases">
        <title>Sequencing, de novo assembly and annotation of complete genome of a new Thraustochytrid species, strain FCC1311.</title>
        <authorList>
            <person name="Sedici K."/>
            <person name="Godart F."/>
            <person name="Aiese Cigliano R."/>
            <person name="Sanseverino W."/>
            <person name="Barakat M."/>
            <person name="Ortet P."/>
            <person name="Marechal E."/>
            <person name="Cagnac O."/>
            <person name="Amato A."/>
        </authorList>
    </citation>
    <scope>NUCLEOTIDE SEQUENCE [LARGE SCALE GENOMIC DNA]</scope>
</reference>
<dbReference type="GO" id="GO:0016151">
    <property type="term" value="F:nickel cation binding"/>
    <property type="evidence" value="ECO:0007669"/>
    <property type="project" value="InterPro"/>
</dbReference>
<dbReference type="OrthoDB" id="5550464at2759"/>
<name>A0A2R5G868_9STRA</name>
<evidence type="ECO:0000256" key="1">
    <source>
        <dbReference type="ARBA" id="ARBA00007177"/>
    </source>
</evidence>
<dbReference type="Pfam" id="PF01774">
    <property type="entry name" value="UreD"/>
    <property type="match status" value="1"/>
</dbReference>
<dbReference type="InterPro" id="IPR002669">
    <property type="entry name" value="UreD"/>
</dbReference>
<sequence length="268" mass="28957">MGEQVELDGRLAVEYVGNVSEVTSRYARYPLRFMFLPCQGDLGAAWVFTITYGGGFVSGDKVAFSTSVGPDATCVLTTQASTKSYKKKSEHATAYQETRNTISTGGLLILAPDAVACFTNSRFRQLQRFHLEAGASLVFVDWVTCGRAHEFWDMDLYSNRTEIFLDGTPILVEDMRLEAGVANQMGKVSVFATVVIVGARALSALKPPAPMADVEEATQVVVATAELPGGVGFVTRLAGVGVEQITRILAKMLDPLNKDLGGNPYRSQ</sequence>
<evidence type="ECO:0000313" key="4">
    <source>
        <dbReference type="Proteomes" id="UP000241890"/>
    </source>
</evidence>
<keyword evidence="2" id="KW-0143">Chaperone</keyword>
<organism evidence="3 4">
    <name type="scientific">Hondaea fermentalgiana</name>
    <dbReference type="NCBI Taxonomy" id="2315210"/>
    <lineage>
        <taxon>Eukaryota</taxon>
        <taxon>Sar</taxon>
        <taxon>Stramenopiles</taxon>
        <taxon>Bigyra</taxon>
        <taxon>Labyrinthulomycetes</taxon>
        <taxon>Thraustochytrida</taxon>
        <taxon>Thraustochytriidae</taxon>
        <taxon>Hondaea</taxon>
    </lineage>
</organism>